<organism evidence="7 8">
    <name type="scientific">Methylobacterium crusticola</name>
    <dbReference type="NCBI Taxonomy" id="1697972"/>
    <lineage>
        <taxon>Bacteria</taxon>
        <taxon>Pseudomonadati</taxon>
        <taxon>Pseudomonadota</taxon>
        <taxon>Alphaproteobacteria</taxon>
        <taxon>Hyphomicrobiales</taxon>
        <taxon>Methylobacteriaceae</taxon>
        <taxon>Methylobacterium</taxon>
    </lineage>
</organism>
<dbReference type="RefSeq" id="WP_128560918.1">
    <property type="nucleotide sequence ID" value="NZ_BPQH01000014.1"/>
</dbReference>
<evidence type="ECO:0000256" key="5">
    <source>
        <dbReference type="ARBA" id="ARBA00022970"/>
    </source>
</evidence>
<dbReference type="Proteomes" id="UP001055167">
    <property type="component" value="Unassembled WGS sequence"/>
</dbReference>
<dbReference type="SUPFAM" id="SSF52540">
    <property type="entry name" value="P-loop containing nucleoside triphosphate hydrolases"/>
    <property type="match status" value="1"/>
</dbReference>
<accession>A0ABQ4R405</accession>
<dbReference type="InterPro" id="IPR027417">
    <property type="entry name" value="P-loop_NTPase"/>
</dbReference>
<comment type="caution">
    <text evidence="7">The sequence shown here is derived from an EMBL/GenBank/DDBJ whole genome shotgun (WGS) entry which is preliminary data.</text>
</comment>
<reference evidence="7" key="1">
    <citation type="journal article" date="2021" name="Front. Microbiol.">
        <title>Comprehensive Comparative Genomics and Phenotyping of Methylobacterium Species.</title>
        <authorList>
            <person name="Alessa O."/>
            <person name="Ogura Y."/>
            <person name="Fujitani Y."/>
            <person name="Takami H."/>
            <person name="Hayashi T."/>
            <person name="Sahin N."/>
            <person name="Tani A."/>
        </authorList>
    </citation>
    <scope>NUCLEOTIDE SEQUENCE</scope>
    <source>
        <strain evidence="7">KCTC 52305</strain>
    </source>
</reference>
<gene>
    <name evidence="7" type="primary">livF_19</name>
    <name evidence="7" type="ORF">OPKNFCMD_4329</name>
</gene>
<dbReference type="Gene3D" id="3.40.50.300">
    <property type="entry name" value="P-loop containing nucleotide triphosphate hydrolases"/>
    <property type="match status" value="1"/>
</dbReference>
<sequence length="239" mass="25455">MTALLSVEGLRLGYARADVVHGIGLAVQRGSIVSLIGSNGAGKTTILRSLSGLMKPRAGSVRWSHGETVEIAGEAAHRIARRGIVQVPEGRQVFANMTVAENLRLGAYHVATPEAARRQEAVVARFPRLGERLRQQAGYLSGGEQQMLAMGRALMAEPVLLLLDEPSMGLAPLIVEEIFAIIASLRAEGRTILLVEQNASAALAIADYAYVLETGRIRLQGEAAEVARNPEVTAAYLGV</sequence>
<dbReference type="PROSITE" id="PS50893">
    <property type="entry name" value="ABC_TRANSPORTER_2"/>
    <property type="match status" value="1"/>
</dbReference>
<comment type="similarity">
    <text evidence="1">Belongs to the ABC transporter superfamily.</text>
</comment>
<dbReference type="CDD" id="cd03224">
    <property type="entry name" value="ABC_TM1139_LivF_branched"/>
    <property type="match status" value="1"/>
</dbReference>
<evidence type="ECO:0000313" key="8">
    <source>
        <dbReference type="Proteomes" id="UP001055167"/>
    </source>
</evidence>
<dbReference type="EMBL" id="BPQH01000014">
    <property type="protein sequence ID" value="GJD51574.1"/>
    <property type="molecule type" value="Genomic_DNA"/>
</dbReference>
<dbReference type="Pfam" id="PF00005">
    <property type="entry name" value="ABC_tran"/>
    <property type="match status" value="1"/>
</dbReference>
<dbReference type="InterPro" id="IPR003593">
    <property type="entry name" value="AAA+_ATPase"/>
</dbReference>
<feature type="domain" description="ABC transporter" evidence="6">
    <location>
        <begin position="5"/>
        <end position="239"/>
    </location>
</feature>
<keyword evidence="5" id="KW-0029">Amino-acid transport</keyword>
<dbReference type="PROSITE" id="PS00211">
    <property type="entry name" value="ABC_TRANSPORTER_1"/>
    <property type="match status" value="1"/>
</dbReference>
<protein>
    <submittedName>
        <fullName evidence="7">High-affinity branched-chain amino acid transport ATP-binding protein LivF</fullName>
    </submittedName>
</protein>
<keyword evidence="3" id="KW-0547">Nucleotide-binding</keyword>
<reference evidence="7" key="2">
    <citation type="submission" date="2021-08" db="EMBL/GenBank/DDBJ databases">
        <authorList>
            <person name="Tani A."/>
            <person name="Ola A."/>
            <person name="Ogura Y."/>
            <person name="Katsura K."/>
            <person name="Hayashi T."/>
        </authorList>
    </citation>
    <scope>NUCLEOTIDE SEQUENCE</scope>
    <source>
        <strain evidence="7">KCTC 52305</strain>
    </source>
</reference>
<evidence type="ECO:0000256" key="4">
    <source>
        <dbReference type="ARBA" id="ARBA00022840"/>
    </source>
</evidence>
<evidence type="ECO:0000256" key="3">
    <source>
        <dbReference type="ARBA" id="ARBA00022741"/>
    </source>
</evidence>
<evidence type="ECO:0000256" key="1">
    <source>
        <dbReference type="ARBA" id="ARBA00005417"/>
    </source>
</evidence>
<keyword evidence="4 7" id="KW-0067">ATP-binding</keyword>
<dbReference type="InterPro" id="IPR052156">
    <property type="entry name" value="BCAA_Transport_ATP-bd_LivF"/>
</dbReference>
<evidence type="ECO:0000259" key="6">
    <source>
        <dbReference type="PROSITE" id="PS50893"/>
    </source>
</evidence>
<dbReference type="SMART" id="SM00382">
    <property type="entry name" value="AAA"/>
    <property type="match status" value="1"/>
</dbReference>
<evidence type="ECO:0000313" key="7">
    <source>
        <dbReference type="EMBL" id="GJD51574.1"/>
    </source>
</evidence>
<name>A0ABQ4R405_9HYPH</name>
<dbReference type="PANTHER" id="PTHR43820">
    <property type="entry name" value="HIGH-AFFINITY BRANCHED-CHAIN AMINO ACID TRANSPORT ATP-BINDING PROTEIN LIVF"/>
    <property type="match status" value="1"/>
</dbReference>
<evidence type="ECO:0000256" key="2">
    <source>
        <dbReference type="ARBA" id="ARBA00022448"/>
    </source>
</evidence>
<dbReference type="InterPro" id="IPR017871">
    <property type="entry name" value="ABC_transporter-like_CS"/>
</dbReference>
<dbReference type="InterPro" id="IPR003439">
    <property type="entry name" value="ABC_transporter-like_ATP-bd"/>
</dbReference>
<keyword evidence="8" id="KW-1185">Reference proteome</keyword>
<dbReference type="GO" id="GO:0005524">
    <property type="term" value="F:ATP binding"/>
    <property type="evidence" value="ECO:0007669"/>
    <property type="project" value="UniProtKB-KW"/>
</dbReference>
<proteinExistence type="inferred from homology"/>
<keyword evidence="2" id="KW-0813">Transport</keyword>
<dbReference type="PANTHER" id="PTHR43820:SF4">
    <property type="entry name" value="HIGH-AFFINITY BRANCHED-CHAIN AMINO ACID TRANSPORT ATP-BINDING PROTEIN LIVF"/>
    <property type="match status" value="1"/>
</dbReference>